<dbReference type="Gene3D" id="2.40.170.20">
    <property type="entry name" value="TonB-dependent receptor, beta-barrel domain"/>
    <property type="match status" value="1"/>
</dbReference>
<name>A0A857FLS3_KOMXY</name>
<keyword evidence="4 8" id="KW-0812">Transmembrane</keyword>
<evidence type="ECO:0000256" key="7">
    <source>
        <dbReference type="ARBA" id="ARBA00023237"/>
    </source>
</evidence>
<keyword evidence="5 9" id="KW-0798">TonB box</keyword>
<feature type="domain" description="TonB-dependent receptor plug" evidence="13">
    <location>
        <begin position="108"/>
        <end position="227"/>
    </location>
</feature>
<sequence>MHGHFSSRRTIISLASITACMIWQGVAHADDTIPATGQGTRAKSSQASGQRTGVGRSQSARTTLHTSSNLASGRQASGAKGRTNGVEADGAGEAIIVTGTHASNRRAYDSVSPISVISAAALQHTGQVNLADALVRMDPSITAEQVGKGGASLVSSIRMRGLSPNEVLVLVDGKRRHNSATISISTGTEKGSSGVDLNMIPASAIDHIEILRDGAAAMYGSDAIAGVVNIVLKKRVTGFQGSVQTGANAYNGDGWQTQVNLGGGITFGGSGYFRIDGQYMHTDHMEPRTYDVGSTKYNFPSDINHINSTPEETRGSIGISFGGDLATNVHGYGSVTYAHRHDEQFQNYRYPNSLPALYPNGYSPIETNDENDFNASLGIKVDDLLGFNWDFSTTYGEDISRIDTINTANIDLYELTGSTPTHMNDTQYSFSQWTNNIDLRRNFKIGNVVPMTLAMGAEQRLDMYQLWAGEPASYETGGAQGYSGLMPSNAGKWDRDIWAAYIDGDFHLTPKWELDFAGRFEHYTDGTGNNETGKVSTRYNFNRRIAIRGTISNGFEAPTLLQEHFSSTNVGPTSATGLLSPTSAGGEYLGGQHLKAERSTSVEGGVILEPIDRFHISADVYQIDIRDRIYVGSSTYGEDAVKAIGLSGASLASTVLASNVSAVTFANVGTTRTQGLDIRADYVWRSPRFGTFRPLLALSLNRTRLRHNNTDQNGNPYLNQQTTSFLTTASPRSKIILELNWNLGKWDATVRQTRYGQTTTMMTYEDQAVGTCNGQALSFSNSCWLQFHNTPAWLTDLEIGYRPTEMIHVAVGANDIFNVRPRKVPLSVNYRGASPYDLNSSGISYTGGYYYARVDVKM</sequence>
<dbReference type="PANTHER" id="PTHR47234:SF3">
    <property type="entry name" value="SECRETIN_TONB SHORT N-TERMINAL DOMAIN-CONTAINING PROTEIN"/>
    <property type="match status" value="1"/>
</dbReference>
<keyword evidence="11" id="KW-0732">Signal</keyword>
<reference evidence="14 15" key="1">
    <citation type="journal article" date="2020" name="Carbohydr. Polym.">
        <title>Characterization and optimization of production of bacterial cellulose from strain CGMCC 17276 based on whole-genome analysis.</title>
        <authorList>
            <person name="Lu T."/>
            <person name="Gao H."/>
            <person name="Liao B."/>
            <person name="Wu J."/>
            <person name="Zhang W."/>
            <person name="Huang J."/>
            <person name="Liu M."/>
            <person name="Huang J."/>
            <person name="Chang Z."/>
            <person name="Jin M."/>
            <person name="Yi Z."/>
            <person name="Jiang D."/>
        </authorList>
    </citation>
    <scope>NUCLEOTIDE SEQUENCE [LARGE SCALE GENOMIC DNA]</scope>
    <source>
        <strain evidence="14 15">CGMCC 17276</strain>
    </source>
</reference>
<protein>
    <submittedName>
        <fullName evidence="14">TonB-dependent receptor</fullName>
    </submittedName>
</protein>
<dbReference type="InterPro" id="IPR037066">
    <property type="entry name" value="Plug_dom_sf"/>
</dbReference>
<feature type="chain" id="PRO_5033061993" evidence="11">
    <location>
        <begin position="30"/>
        <end position="858"/>
    </location>
</feature>
<evidence type="ECO:0000256" key="11">
    <source>
        <dbReference type="SAM" id="SignalP"/>
    </source>
</evidence>
<dbReference type="OrthoDB" id="7483329at2"/>
<organism evidence="14 15">
    <name type="scientific">Komagataeibacter xylinus</name>
    <name type="common">Gluconacetobacter xylinus</name>
    <dbReference type="NCBI Taxonomy" id="28448"/>
    <lineage>
        <taxon>Bacteria</taxon>
        <taxon>Pseudomonadati</taxon>
        <taxon>Pseudomonadota</taxon>
        <taxon>Alphaproteobacteria</taxon>
        <taxon>Acetobacterales</taxon>
        <taxon>Acetobacteraceae</taxon>
        <taxon>Komagataeibacter</taxon>
    </lineage>
</organism>
<comment type="similarity">
    <text evidence="8 9">Belongs to the TonB-dependent receptor family.</text>
</comment>
<dbReference type="Pfam" id="PF00593">
    <property type="entry name" value="TonB_dep_Rec_b-barrel"/>
    <property type="match status" value="1"/>
</dbReference>
<dbReference type="InterPro" id="IPR036942">
    <property type="entry name" value="Beta-barrel_TonB_sf"/>
</dbReference>
<dbReference type="InterPro" id="IPR039426">
    <property type="entry name" value="TonB-dep_rcpt-like"/>
</dbReference>
<evidence type="ECO:0000256" key="3">
    <source>
        <dbReference type="ARBA" id="ARBA00022452"/>
    </source>
</evidence>
<keyword evidence="14" id="KW-0675">Receptor</keyword>
<keyword evidence="2 8" id="KW-0813">Transport</keyword>
<evidence type="ECO:0000256" key="2">
    <source>
        <dbReference type="ARBA" id="ARBA00022448"/>
    </source>
</evidence>
<evidence type="ECO:0000256" key="8">
    <source>
        <dbReference type="PROSITE-ProRule" id="PRU01360"/>
    </source>
</evidence>
<accession>A0A857FLS3</accession>
<evidence type="ECO:0000313" key="15">
    <source>
        <dbReference type="Proteomes" id="UP000464674"/>
    </source>
</evidence>
<dbReference type="AlphaFoldDB" id="A0A857FLS3"/>
<keyword evidence="3 8" id="KW-1134">Transmembrane beta strand</keyword>
<evidence type="ECO:0000256" key="10">
    <source>
        <dbReference type="SAM" id="MobiDB-lite"/>
    </source>
</evidence>
<evidence type="ECO:0000313" key="14">
    <source>
        <dbReference type="EMBL" id="QHC35162.1"/>
    </source>
</evidence>
<evidence type="ECO:0000256" key="5">
    <source>
        <dbReference type="ARBA" id="ARBA00023077"/>
    </source>
</evidence>
<dbReference type="Proteomes" id="UP000464674">
    <property type="component" value="Chromosome"/>
</dbReference>
<dbReference type="CDD" id="cd01347">
    <property type="entry name" value="ligand_gated_channel"/>
    <property type="match status" value="1"/>
</dbReference>
<evidence type="ECO:0000259" key="13">
    <source>
        <dbReference type="Pfam" id="PF07715"/>
    </source>
</evidence>
<evidence type="ECO:0000256" key="9">
    <source>
        <dbReference type="RuleBase" id="RU003357"/>
    </source>
</evidence>
<keyword evidence="6 8" id="KW-0472">Membrane</keyword>
<dbReference type="InterPro" id="IPR000531">
    <property type="entry name" value="Beta-barrel_TonB"/>
</dbReference>
<dbReference type="InterPro" id="IPR012910">
    <property type="entry name" value="Plug_dom"/>
</dbReference>
<comment type="subcellular location">
    <subcellularLocation>
        <location evidence="1 8">Cell outer membrane</location>
        <topology evidence="1 8">Multi-pass membrane protein</topology>
    </subcellularLocation>
</comment>
<dbReference type="GO" id="GO:0009279">
    <property type="term" value="C:cell outer membrane"/>
    <property type="evidence" value="ECO:0007669"/>
    <property type="project" value="UniProtKB-SubCell"/>
</dbReference>
<dbReference type="EMBL" id="CP041348">
    <property type="protein sequence ID" value="QHC35162.1"/>
    <property type="molecule type" value="Genomic_DNA"/>
</dbReference>
<dbReference type="SUPFAM" id="SSF56935">
    <property type="entry name" value="Porins"/>
    <property type="match status" value="1"/>
</dbReference>
<dbReference type="Pfam" id="PF07715">
    <property type="entry name" value="Plug"/>
    <property type="match status" value="1"/>
</dbReference>
<dbReference type="PANTHER" id="PTHR47234">
    <property type="match status" value="1"/>
</dbReference>
<feature type="compositionally biased region" description="Polar residues" evidence="10">
    <location>
        <begin position="35"/>
        <end position="75"/>
    </location>
</feature>
<feature type="region of interest" description="Disordered" evidence="10">
    <location>
        <begin position="34"/>
        <end position="86"/>
    </location>
</feature>
<proteinExistence type="inferred from homology"/>
<feature type="signal peptide" evidence="11">
    <location>
        <begin position="1"/>
        <end position="29"/>
    </location>
</feature>
<dbReference type="PROSITE" id="PS52016">
    <property type="entry name" value="TONB_DEPENDENT_REC_3"/>
    <property type="match status" value="1"/>
</dbReference>
<evidence type="ECO:0000256" key="6">
    <source>
        <dbReference type="ARBA" id="ARBA00023136"/>
    </source>
</evidence>
<gene>
    <name evidence="14" type="ORF">FMA36_06275</name>
</gene>
<evidence type="ECO:0000256" key="1">
    <source>
        <dbReference type="ARBA" id="ARBA00004571"/>
    </source>
</evidence>
<evidence type="ECO:0000259" key="12">
    <source>
        <dbReference type="Pfam" id="PF00593"/>
    </source>
</evidence>
<dbReference type="Gene3D" id="2.170.130.10">
    <property type="entry name" value="TonB-dependent receptor, plug domain"/>
    <property type="match status" value="1"/>
</dbReference>
<keyword evidence="7 8" id="KW-0998">Cell outer membrane</keyword>
<feature type="domain" description="TonB-dependent receptor-like beta-barrel" evidence="12">
    <location>
        <begin position="325"/>
        <end position="814"/>
    </location>
</feature>
<evidence type="ECO:0000256" key="4">
    <source>
        <dbReference type="ARBA" id="ARBA00022692"/>
    </source>
</evidence>